<feature type="chain" id="PRO_5026201272" description="Reverse transcriptase domain-containing protein" evidence="2">
    <location>
        <begin position="20"/>
        <end position="1768"/>
    </location>
</feature>
<dbReference type="CDD" id="cd09077">
    <property type="entry name" value="R1-I-EN"/>
    <property type="match status" value="1"/>
</dbReference>
<accession>A0A6H5HZ59</accession>
<evidence type="ECO:0000313" key="5">
    <source>
        <dbReference type="Proteomes" id="UP000479190"/>
    </source>
</evidence>
<evidence type="ECO:0000256" key="2">
    <source>
        <dbReference type="SAM" id="SignalP"/>
    </source>
</evidence>
<feature type="domain" description="Reverse transcriptase" evidence="3">
    <location>
        <begin position="216"/>
        <end position="487"/>
    </location>
</feature>
<sequence>MGLIVNIIIQYLGLHGALCLNSQRSRTPGLPPGPRRARAADRTPVHSMRTVSLPPCPAHRSLPGPQRIWRRASCPSSPAHVMPRCPRQVLAAVVSRCTGGRPRSLISGAPACGLAGSSRDREAGMTKKPTAKTTTLQGVSYAWRSRPASVGAGDSFATRSIATSGASHTRLPCRACVARGPGSPAPFSWCVARWRLCFRGCRAGPPCSCRVGRRSLYQPSPWRNSRELSQGSRTAPDEPSSYRPLFMLDTAGKILERIICDRLEAFTERPGGLSERQYGFRKGRSTIDAIEDVISTAREAIAGKRWYRGTKKYCAVVTLDVRNAFNSARWDNILAALRRLLVPDYLLRIIASYFSARVLDFTTDEGPESYEVTAGVPQGTVLDPILSNVMYDAFLRLNFDGDVRIVGFADDIVVVAVAKHLWQIEHDLNAAILQVRGTLQALSLQTADHKTEALLITSRNKEETITITVGDHRIHSSPSIRYLGLHIDAKLKFDHHLRTVSAKAAAVGESTARLCECLPRAVVRTPKARATHGMATAMNDGLQSPQGQTSVEKSDVPSLTERVPIPLTRTSPSTIVKAISEKIIVAPLHCKEKDFKLPSVAEFATGTMEDKLERMDGLIRGLGQFLKNKSNLHKEVTSYRLSLGMALEALVKSLGSQGPPRPPAADKAVCTSPLFTGSAMSKRSADSSPEMRVPSKRSAGVAGPSLSDENNNVAEDCDTFVLVDHQRRHRRKPQQLPPNAERDPARQPLKPRPARRRVHHRPDAIIIKANDASTYAEILKKLKIEPALQQTVSSSVNNIRRSAAGALVLQLKKGVENASALGEELGKVLGTAATASALLHTSMIEIKDLDECVTKEEVTMALDALLGVPAHRWLWSHYRRTGGRSAEARPRADRLGELSHPCSRGGCALLPLLEPWPHGRSLQGSRPHGSLPPIRPEGPSSKGLQRPTFLELPSGPEDHPGPPMMRILQLNLNHCEAAQDLLCDAISKLRIDVAILCEQYKNLAPPNTWLADADGQAAIWVHGGIPVQERPARVHPYFAWARIGGIFFFSVYAPPRLSEREFSALLANITEKARGRRPLVIAGDFNAWSTEWGCRETRPRASILLDSLALLDAVLLNTGDVPTFNGRQGSSIVDLTFVCETLAPRVKSWTVSEWYTHSDHQAILFEIEDTGTTTRPPTRQSCRWNARTLDADCFSATVSSASVAPGTAEDMASSLMSVITGACDASMSKANPLRRREPVYWWTAEIADLRRSCLRARRLFQRSRGRHDEETHSANYASARRLLRVAIKTSKRRCWRQLCDEVDNDVWGKPYKIAMSRLGCPQAKQPSSPLLVRGAVAALFPRVPSGPALRLPRRAEEPIPAVALEELKGAQSRIKERSAPGPDGIPNSALRIAIAARPDIFLRVYTTCLETGVFPPVWKRQRLVLIPKPGKPPDEPSSYRPLCMLDTAGKILERIICDWLEAFTERPGGLSERQYGFRKGRSTIDAIEDIVSTARYAVAGRRWHWGTKKYCAVVTLDVRNAFNSARWDNILAALRRLPVPNYLLRIIASYFSARVLDFTTDDGPESYEVTAGVLQGSVLGPILWNVMYDAILRLNFDGDVRIVGFADDIAVVAVAKHLWQIEHDLNAAILQVRGALQALSLQTADQKTEALLITSRKKVETITITVGDHSIRSSPSIRYLGVHIDAKLKFDHHRAITHYDKLKNLPDDTHPGQEITKCARSFFRTETFTKDNEDMIELREYVSLLLDEQAKITIRNLPIHAILKFEKF</sequence>
<protein>
    <recommendedName>
        <fullName evidence="3">Reverse transcriptase domain-containing protein</fullName>
    </recommendedName>
</protein>
<feature type="region of interest" description="Disordered" evidence="1">
    <location>
        <begin position="724"/>
        <end position="761"/>
    </location>
</feature>
<proteinExistence type="predicted"/>
<organism evidence="4 5">
    <name type="scientific">Trichogramma brassicae</name>
    <dbReference type="NCBI Taxonomy" id="86971"/>
    <lineage>
        <taxon>Eukaryota</taxon>
        <taxon>Metazoa</taxon>
        <taxon>Ecdysozoa</taxon>
        <taxon>Arthropoda</taxon>
        <taxon>Hexapoda</taxon>
        <taxon>Insecta</taxon>
        <taxon>Pterygota</taxon>
        <taxon>Neoptera</taxon>
        <taxon>Endopterygota</taxon>
        <taxon>Hymenoptera</taxon>
        <taxon>Apocrita</taxon>
        <taxon>Proctotrupomorpha</taxon>
        <taxon>Chalcidoidea</taxon>
        <taxon>Trichogrammatidae</taxon>
        <taxon>Trichogramma</taxon>
    </lineage>
</organism>
<feature type="region of interest" description="Disordered" evidence="1">
    <location>
        <begin position="538"/>
        <end position="558"/>
    </location>
</feature>
<feature type="domain" description="Reverse transcriptase" evidence="3">
    <location>
        <begin position="1407"/>
        <end position="1684"/>
    </location>
</feature>
<dbReference type="EMBL" id="CADCXV010000113">
    <property type="protein sequence ID" value="CAB0028290.1"/>
    <property type="molecule type" value="Genomic_DNA"/>
</dbReference>
<dbReference type="SUPFAM" id="SSF56672">
    <property type="entry name" value="DNA/RNA polymerases"/>
    <property type="match status" value="2"/>
</dbReference>
<dbReference type="Pfam" id="PF14529">
    <property type="entry name" value="Exo_endo_phos_2"/>
    <property type="match status" value="1"/>
</dbReference>
<feature type="region of interest" description="Disordered" evidence="1">
    <location>
        <begin position="919"/>
        <end position="959"/>
    </location>
</feature>
<dbReference type="GO" id="GO:0071897">
    <property type="term" value="P:DNA biosynthetic process"/>
    <property type="evidence" value="ECO:0007669"/>
    <property type="project" value="UniProtKB-ARBA"/>
</dbReference>
<dbReference type="PANTHER" id="PTHR19446">
    <property type="entry name" value="REVERSE TRANSCRIPTASES"/>
    <property type="match status" value="1"/>
</dbReference>
<dbReference type="Pfam" id="PF00078">
    <property type="entry name" value="RVT_1"/>
    <property type="match status" value="2"/>
</dbReference>
<dbReference type="GO" id="GO:0003824">
    <property type="term" value="F:catalytic activity"/>
    <property type="evidence" value="ECO:0007669"/>
    <property type="project" value="InterPro"/>
</dbReference>
<name>A0A6H5HZ59_9HYME</name>
<reference evidence="4 5" key="1">
    <citation type="submission" date="2020-02" db="EMBL/GenBank/DDBJ databases">
        <authorList>
            <person name="Ferguson B K."/>
        </authorList>
    </citation>
    <scope>NUCLEOTIDE SEQUENCE [LARGE SCALE GENOMIC DNA]</scope>
</reference>
<evidence type="ECO:0000256" key="1">
    <source>
        <dbReference type="SAM" id="MobiDB-lite"/>
    </source>
</evidence>
<keyword evidence="5" id="KW-1185">Reference proteome</keyword>
<feature type="compositionally biased region" description="Polar residues" evidence="1">
    <location>
        <begin position="221"/>
        <end position="233"/>
    </location>
</feature>
<gene>
    <name evidence="4" type="ORF">TBRA_LOCUS489</name>
</gene>
<evidence type="ECO:0000259" key="3">
    <source>
        <dbReference type="PROSITE" id="PS50878"/>
    </source>
</evidence>
<feature type="region of interest" description="Disordered" evidence="1">
    <location>
        <begin position="24"/>
        <end position="59"/>
    </location>
</feature>
<feature type="signal peptide" evidence="2">
    <location>
        <begin position="1"/>
        <end position="19"/>
    </location>
</feature>
<feature type="region of interest" description="Disordered" evidence="1">
    <location>
        <begin position="221"/>
        <end position="241"/>
    </location>
</feature>
<dbReference type="InterPro" id="IPR000477">
    <property type="entry name" value="RT_dom"/>
</dbReference>
<dbReference type="PROSITE" id="PS50878">
    <property type="entry name" value="RT_POL"/>
    <property type="match status" value="2"/>
</dbReference>
<dbReference type="InterPro" id="IPR005135">
    <property type="entry name" value="Endo/exonuclease/phosphatase"/>
</dbReference>
<dbReference type="Gene3D" id="3.60.10.10">
    <property type="entry name" value="Endonuclease/exonuclease/phosphatase"/>
    <property type="match status" value="1"/>
</dbReference>
<keyword evidence="2" id="KW-0732">Signal</keyword>
<dbReference type="CDD" id="cd01650">
    <property type="entry name" value="RT_nLTR_like"/>
    <property type="match status" value="2"/>
</dbReference>
<dbReference type="SUPFAM" id="SSF56219">
    <property type="entry name" value="DNase I-like"/>
    <property type="match status" value="1"/>
</dbReference>
<dbReference type="InterPro" id="IPR043502">
    <property type="entry name" value="DNA/RNA_pol_sf"/>
</dbReference>
<feature type="compositionally biased region" description="Polar residues" evidence="1">
    <location>
        <begin position="541"/>
        <end position="551"/>
    </location>
</feature>
<feature type="region of interest" description="Disordered" evidence="1">
    <location>
        <begin position="677"/>
        <end position="712"/>
    </location>
</feature>
<evidence type="ECO:0000313" key="4">
    <source>
        <dbReference type="EMBL" id="CAB0028290.1"/>
    </source>
</evidence>
<dbReference type="Proteomes" id="UP000479190">
    <property type="component" value="Unassembled WGS sequence"/>
</dbReference>
<dbReference type="InterPro" id="IPR036691">
    <property type="entry name" value="Endo/exonu/phosph_ase_sf"/>
</dbReference>
<dbReference type="OrthoDB" id="7697131at2759"/>